<name>A0A9P5NP24_GYMJU</name>
<feature type="transmembrane region" description="Helical" evidence="1">
    <location>
        <begin position="12"/>
        <end position="32"/>
    </location>
</feature>
<keyword evidence="1" id="KW-0472">Membrane</keyword>
<gene>
    <name evidence="2" type="ORF">CPB84DRAFT_1779622</name>
</gene>
<keyword evidence="1" id="KW-0812">Transmembrane</keyword>
<keyword evidence="3" id="KW-1185">Reference proteome</keyword>
<dbReference type="EMBL" id="JADNYJ010000050">
    <property type="protein sequence ID" value="KAF8899888.1"/>
    <property type="molecule type" value="Genomic_DNA"/>
</dbReference>
<accession>A0A9P5NP24</accession>
<proteinExistence type="predicted"/>
<organism evidence="2 3">
    <name type="scientific">Gymnopilus junonius</name>
    <name type="common">Spectacular rustgill mushroom</name>
    <name type="synonym">Gymnopilus spectabilis subsp. junonius</name>
    <dbReference type="NCBI Taxonomy" id="109634"/>
    <lineage>
        <taxon>Eukaryota</taxon>
        <taxon>Fungi</taxon>
        <taxon>Dikarya</taxon>
        <taxon>Basidiomycota</taxon>
        <taxon>Agaricomycotina</taxon>
        <taxon>Agaricomycetes</taxon>
        <taxon>Agaricomycetidae</taxon>
        <taxon>Agaricales</taxon>
        <taxon>Agaricineae</taxon>
        <taxon>Hymenogastraceae</taxon>
        <taxon>Gymnopilus</taxon>
    </lineage>
</organism>
<dbReference type="AlphaFoldDB" id="A0A9P5NP24"/>
<reference evidence="2" key="1">
    <citation type="submission" date="2020-11" db="EMBL/GenBank/DDBJ databases">
        <authorList>
            <consortium name="DOE Joint Genome Institute"/>
            <person name="Ahrendt S."/>
            <person name="Riley R."/>
            <person name="Andreopoulos W."/>
            <person name="LaButti K."/>
            <person name="Pangilinan J."/>
            <person name="Ruiz-duenas F.J."/>
            <person name="Barrasa J.M."/>
            <person name="Sanchez-Garcia M."/>
            <person name="Camarero S."/>
            <person name="Miyauchi S."/>
            <person name="Serrano A."/>
            <person name="Linde D."/>
            <person name="Babiker R."/>
            <person name="Drula E."/>
            <person name="Ayuso-Fernandez I."/>
            <person name="Pacheco R."/>
            <person name="Padilla G."/>
            <person name="Ferreira P."/>
            <person name="Barriuso J."/>
            <person name="Kellner H."/>
            <person name="Castanera R."/>
            <person name="Alfaro M."/>
            <person name="Ramirez L."/>
            <person name="Pisabarro A.G."/>
            <person name="Kuo A."/>
            <person name="Tritt A."/>
            <person name="Lipzen A."/>
            <person name="He G."/>
            <person name="Yan M."/>
            <person name="Ng V."/>
            <person name="Cullen D."/>
            <person name="Martin F."/>
            <person name="Rosso M.-N."/>
            <person name="Henrissat B."/>
            <person name="Hibbett D."/>
            <person name="Martinez A.T."/>
            <person name="Grigoriev I.V."/>
        </authorList>
    </citation>
    <scope>NUCLEOTIDE SEQUENCE</scope>
    <source>
        <strain evidence="2">AH 44721</strain>
    </source>
</reference>
<dbReference type="Proteomes" id="UP000724874">
    <property type="component" value="Unassembled WGS sequence"/>
</dbReference>
<evidence type="ECO:0000313" key="2">
    <source>
        <dbReference type="EMBL" id="KAF8899888.1"/>
    </source>
</evidence>
<sequence length="53" mass="5974">MVGQERDGTGTTINMFLFTEIMRFVLPFFHVLSMSLAQRLNELAVANSQGLLK</sequence>
<protein>
    <submittedName>
        <fullName evidence="2">Uncharacterized protein</fullName>
    </submittedName>
</protein>
<comment type="caution">
    <text evidence="2">The sequence shown here is derived from an EMBL/GenBank/DDBJ whole genome shotgun (WGS) entry which is preliminary data.</text>
</comment>
<keyword evidence="1" id="KW-1133">Transmembrane helix</keyword>
<evidence type="ECO:0000313" key="3">
    <source>
        <dbReference type="Proteomes" id="UP000724874"/>
    </source>
</evidence>
<evidence type="ECO:0000256" key="1">
    <source>
        <dbReference type="SAM" id="Phobius"/>
    </source>
</evidence>